<feature type="region of interest" description="Disordered" evidence="1">
    <location>
        <begin position="124"/>
        <end position="156"/>
    </location>
</feature>
<feature type="compositionally biased region" description="Polar residues" evidence="1">
    <location>
        <begin position="653"/>
        <end position="664"/>
    </location>
</feature>
<comment type="caution">
    <text evidence="2">The sequence shown here is derived from an EMBL/GenBank/DDBJ whole genome shotgun (WGS) entry which is preliminary data.</text>
</comment>
<accession>A0A8X8CPM2</accession>
<evidence type="ECO:0000256" key="1">
    <source>
        <dbReference type="SAM" id="MobiDB-lite"/>
    </source>
</evidence>
<evidence type="ECO:0008006" key="4">
    <source>
        <dbReference type="Google" id="ProtNLM"/>
    </source>
</evidence>
<evidence type="ECO:0000313" key="2">
    <source>
        <dbReference type="EMBL" id="KAG6761542.1"/>
    </source>
</evidence>
<feature type="compositionally biased region" description="Polar residues" evidence="1">
    <location>
        <begin position="704"/>
        <end position="721"/>
    </location>
</feature>
<feature type="region of interest" description="Disordered" evidence="1">
    <location>
        <begin position="547"/>
        <end position="610"/>
    </location>
</feature>
<name>A0A8X8CPM2_POPTO</name>
<feature type="region of interest" description="Disordered" evidence="1">
    <location>
        <begin position="653"/>
        <end position="725"/>
    </location>
</feature>
<dbReference type="PANTHER" id="PTHR36062">
    <property type="entry name" value="OS01G0687300 PROTEIN"/>
    <property type="match status" value="1"/>
</dbReference>
<dbReference type="Proteomes" id="UP000886885">
    <property type="component" value="Chromosome 9D"/>
</dbReference>
<dbReference type="OrthoDB" id="649277at2759"/>
<sequence length="813" mass="90503">MDAFQRKGMGNCEAQNTSTFLLQSFRGESISTAKMQAESKEEDPFEAIRIRCFVHDHCKTELALLQLESPHQVKIFLVQVIISSSTRGIATVLANSQCSQDKYQSMKQSQSVWMSHWTHTSCRKANEAPKRLGDDSGEVSDGRKHHQSLSGPEMERCSSEFVGGFGDLNKGKGIDFMKDNRAMSSKKLRNEVSEGQSSFPVFKPSQDRDGVLSLKNGVSLGRTADYLSLMPGQAPPEVEIQKRKPQFQTEDINLAPEKRVKSNSLLERSSRVVSTPIRDDFVRSTAVTVPCEFEGSMAPIQSFFYGLDHINEPGCASLVHKKKMNKNDGLLLCDPSTSNNQLRDFFGKSLQTVPNHSDFELFSSQISPRDNIKLEKLYHGSYALPSLPSVHDVETMRMRATIDSREEFSRGPPKFTQTTHRFFITKKTDVNLPDGAQMFRESATSTDFKGKMVTELLALSPDFGFHVKQGEQMQPLGSSTESEGKENTGNVKASAVVEENDSSADRIENTENVKTSAVDEENDSSAETDAMDIHAFFEDHISGVASLQSHKDISEGQKSPASQAGVPPVRQETKGRQMNTELPDIKQELPVLPGVARSQDDMETSTSRTQSLDVECFLPHPEHSTNSKSSDCHNAPSRLDPYSRWVKRLKPSASDSFSYGTQSSKVEEASSRRKFNKLISKMPRHRKSISEPKKSKSCGKEQAVTDQTAESPRNAKSYSTDSARKSQEITLSHAWVQRWCHKPSASPKKKPKAVVVSEPECSVATLDFQNKQFASIAAMALMGKAMNGFRPCEFRKRGSSVIWNTRGFRDELS</sequence>
<evidence type="ECO:0000313" key="3">
    <source>
        <dbReference type="Proteomes" id="UP000886885"/>
    </source>
</evidence>
<organism evidence="2 3">
    <name type="scientific">Populus tomentosa</name>
    <name type="common">Chinese white poplar</name>
    <dbReference type="NCBI Taxonomy" id="118781"/>
    <lineage>
        <taxon>Eukaryota</taxon>
        <taxon>Viridiplantae</taxon>
        <taxon>Streptophyta</taxon>
        <taxon>Embryophyta</taxon>
        <taxon>Tracheophyta</taxon>
        <taxon>Spermatophyta</taxon>
        <taxon>Magnoliopsida</taxon>
        <taxon>eudicotyledons</taxon>
        <taxon>Gunneridae</taxon>
        <taxon>Pentapetalae</taxon>
        <taxon>rosids</taxon>
        <taxon>fabids</taxon>
        <taxon>Malpighiales</taxon>
        <taxon>Salicaceae</taxon>
        <taxon>Saliceae</taxon>
        <taxon>Populus</taxon>
    </lineage>
</organism>
<dbReference type="AlphaFoldDB" id="A0A8X8CPM2"/>
<dbReference type="EMBL" id="JAAWWB010000018">
    <property type="protein sequence ID" value="KAG6761542.1"/>
    <property type="molecule type" value="Genomic_DNA"/>
</dbReference>
<dbReference type="GO" id="GO:0010099">
    <property type="term" value="P:regulation of photomorphogenesis"/>
    <property type="evidence" value="ECO:0007669"/>
    <property type="project" value="InterPro"/>
</dbReference>
<feature type="compositionally biased region" description="Basic residues" evidence="1">
    <location>
        <begin position="672"/>
        <end position="687"/>
    </location>
</feature>
<protein>
    <recommendedName>
        <fullName evidence="4">F-box family protein</fullName>
    </recommendedName>
</protein>
<dbReference type="PANTHER" id="PTHR36062:SF1">
    <property type="entry name" value="OS01G0687300 PROTEIN"/>
    <property type="match status" value="1"/>
</dbReference>
<reference evidence="2" key="1">
    <citation type="journal article" date="2020" name="bioRxiv">
        <title>Hybrid origin of Populus tomentosa Carr. identified through genome sequencing and phylogenomic analysis.</title>
        <authorList>
            <person name="An X."/>
            <person name="Gao K."/>
            <person name="Chen Z."/>
            <person name="Li J."/>
            <person name="Yang X."/>
            <person name="Yang X."/>
            <person name="Zhou J."/>
            <person name="Guo T."/>
            <person name="Zhao T."/>
            <person name="Huang S."/>
            <person name="Miao D."/>
            <person name="Khan W.U."/>
            <person name="Rao P."/>
            <person name="Ye M."/>
            <person name="Lei B."/>
            <person name="Liao W."/>
            <person name="Wang J."/>
            <person name="Ji L."/>
            <person name="Li Y."/>
            <person name="Guo B."/>
            <person name="Mustafa N.S."/>
            <person name="Li S."/>
            <person name="Yun Q."/>
            <person name="Keller S.R."/>
            <person name="Mao J."/>
            <person name="Zhang R."/>
            <person name="Strauss S.H."/>
        </authorList>
    </citation>
    <scope>NUCLEOTIDE SEQUENCE</scope>
    <source>
        <strain evidence="2">GM15</strain>
        <tissue evidence="2">Leaf</tissue>
    </source>
</reference>
<feature type="compositionally biased region" description="Basic and acidic residues" evidence="1">
    <location>
        <begin position="124"/>
        <end position="134"/>
    </location>
</feature>
<feature type="region of interest" description="Disordered" evidence="1">
    <location>
        <begin position="618"/>
        <end position="637"/>
    </location>
</feature>
<proteinExistence type="predicted"/>
<feature type="region of interest" description="Disordered" evidence="1">
    <location>
        <begin position="472"/>
        <end position="526"/>
    </location>
</feature>
<feature type="compositionally biased region" description="Polar residues" evidence="1">
    <location>
        <begin position="472"/>
        <end position="491"/>
    </location>
</feature>
<dbReference type="InterPro" id="IPR037476">
    <property type="entry name" value="PCH1"/>
</dbReference>
<gene>
    <name evidence="2" type="ORF">POTOM_034769</name>
</gene>
<keyword evidence="3" id="KW-1185">Reference proteome</keyword>